<comment type="caution">
    <text evidence="2">The sequence shown here is derived from an EMBL/GenBank/DDBJ whole genome shotgun (WGS) entry which is preliminary data.</text>
</comment>
<sequence length="204" mass="23574">MARPSVVLVVAFSLLYAQWKSVTGMLDLNPSQIQYVADHLTYRKCLHLIETLHEKGFWLKEQWEGSTPSVFMQRADFDRPCVIQLTNWCNGPGRNMTFDFLALRLEEIGLKKVARTLSRKVFHETAEQLHRYFLDDPFEEMIPTRSAMLGKPPLTEKRGVFAPIGHVWEMFLSTLRSKSVCPCRRATYSLDRQMLHPSVSAIKT</sequence>
<evidence type="ECO:0000313" key="3">
    <source>
        <dbReference type="Proteomes" id="UP000735302"/>
    </source>
</evidence>
<accession>A0AAV3Y3S9</accession>
<keyword evidence="1" id="KW-0732">Signal</keyword>
<keyword evidence="3" id="KW-1185">Reference proteome</keyword>
<dbReference type="Proteomes" id="UP000735302">
    <property type="component" value="Unassembled WGS sequence"/>
</dbReference>
<dbReference type="EMBL" id="BLXT01000407">
    <property type="protein sequence ID" value="GFN76731.1"/>
    <property type="molecule type" value="Genomic_DNA"/>
</dbReference>
<feature type="chain" id="PRO_5043988391" evidence="1">
    <location>
        <begin position="25"/>
        <end position="204"/>
    </location>
</feature>
<reference evidence="2 3" key="1">
    <citation type="journal article" date="2021" name="Elife">
        <title>Chloroplast acquisition without the gene transfer in kleptoplastic sea slugs, Plakobranchus ocellatus.</title>
        <authorList>
            <person name="Maeda T."/>
            <person name="Takahashi S."/>
            <person name="Yoshida T."/>
            <person name="Shimamura S."/>
            <person name="Takaki Y."/>
            <person name="Nagai Y."/>
            <person name="Toyoda A."/>
            <person name="Suzuki Y."/>
            <person name="Arimoto A."/>
            <person name="Ishii H."/>
            <person name="Satoh N."/>
            <person name="Nishiyama T."/>
            <person name="Hasebe M."/>
            <person name="Maruyama T."/>
            <person name="Minagawa J."/>
            <person name="Obokata J."/>
            <person name="Shigenobu S."/>
        </authorList>
    </citation>
    <scope>NUCLEOTIDE SEQUENCE [LARGE SCALE GENOMIC DNA]</scope>
</reference>
<name>A0AAV3Y3S9_9GAST</name>
<protein>
    <submittedName>
        <fullName evidence="2">Uncharacterized protein</fullName>
    </submittedName>
</protein>
<proteinExistence type="predicted"/>
<dbReference type="AlphaFoldDB" id="A0AAV3Y3S9"/>
<gene>
    <name evidence="2" type="ORF">PoB_000323700</name>
</gene>
<organism evidence="2 3">
    <name type="scientific">Plakobranchus ocellatus</name>
    <dbReference type="NCBI Taxonomy" id="259542"/>
    <lineage>
        <taxon>Eukaryota</taxon>
        <taxon>Metazoa</taxon>
        <taxon>Spiralia</taxon>
        <taxon>Lophotrochozoa</taxon>
        <taxon>Mollusca</taxon>
        <taxon>Gastropoda</taxon>
        <taxon>Heterobranchia</taxon>
        <taxon>Euthyneura</taxon>
        <taxon>Panpulmonata</taxon>
        <taxon>Sacoglossa</taxon>
        <taxon>Placobranchoidea</taxon>
        <taxon>Plakobranchidae</taxon>
        <taxon>Plakobranchus</taxon>
    </lineage>
</organism>
<feature type="signal peptide" evidence="1">
    <location>
        <begin position="1"/>
        <end position="24"/>
    </location>
</feature>
<evidence type="ECO:0000313" key="2">
    <source>
        <dbReference type="EMBL" id="GFN76731.1"/>
    </source>
</evidence>
<evidence type="ECO:0000256" key="1">
    <source>
        <dbReference type="SAM" id="SignalP"/>
    </source>
</evidence>